<proteinExistence type="inferred from homology"/>
<dbReference type="SMART" id="SM00129">
    <property type="entry name" value="KISc"/>
    <property type="match status" value="1"/>
</dbReference>
<evidence type="ECO:0000256" key="2">
    <source>
        <dbReference type="ARBA" id="ARBA00022490"/>
    </source>
</evidence>
<evidence type="ECO:0000256" key="6">
    <source>
        <dbReference type="ARBA" id="ARBA00023054"/>
    </source>
</evidence>
<feature type="coiled-coil region" evidence="10">
    <location>
        <begin position="632"/>
        <end position="683"/>
    </location>
</feature>
<dbReference type="FunFam" id="3.40.850.10:FF:000031">
    <property type="entry name" value="Kinesin-like protein"/>
    <property type="match status" value="1"/>
</dbReference>
<dbReference type="InterPro" id="IPR036961">
    <property type="entry name" value="Kinesin_motor_dom_sf"/>
</dbReference>
<comment type="similarity">
    <text evidence="9">Belongs to the TRAFAC class myosin-kinesin ATPase superfamily. Kinesin family.</text>
</comment>
<keyword evidence="4 9" id="KW-0547">Nucleotide-binding</keyword>
<keyword evidence="8" id="KW-0206">Cytoskeleton</keyword>
<organism evidence="13 14">
    <name type="scientific">Tieghemiomyces parasiticus</name>
    <dbReference type="NCBI Taxonomy" id="78921"/>
    <lineage>
        <taxon>Eukaryota</taxon>
        <taxon>Fungi</taxon>
        <taxon>Fungi incertae sedis</taxon>
        <taxon>Zoopagomycota</taxon>
        <taxon>Kickxellomycotina</taxon>
        <taxon>Dimargaritomycetes</taxon>
        <taxon>Dimargaritales</taxon>
        <taxon>Dimargaritaceae</taxon>
        <taxon>Tieghemiomyces</taxon>
    </lineage>
</organism>
<comment type="subcellular location">
    <subcellularLocation>
        <location evidence="1">Cytoplasm</location>
        <location evidence="1">Cytoskeleton</location>
    </subcellularLocation>
</comment>
<gene>
    <name evidence="13" type="ORF">IWQ60_008228</name>
</gene>
<evidence type="ECO:0000256" key="8">
    <source>
        <dbReference type="ARBA" id="ARBA00023212"/>
    </source>
</evidence>
<feature type="coiled-coil region" evidence="10">
    <location>
        <begin position="858"/>
        <end position="924"/>
    </location>
</feature>
<evidence type="ECO:0000256" key="5">
    <source>
        <dbReference type="ARBA" id="ARBA00022840"/>
    </source>
</evidence>
<dbReference type="PANTHER" id="PTHR47968:SF75">
    <property type="entry name" value="CENTROMERE-ASSOCIATED PROTEIN E"/>
    <property type="match status" value="1"/>
</dbReference>
<dbReference type="GO" id="GO:0003777">
    <property type="term" value="F:microtubule motor activity"/>
    <property type="evidence" value="ECO:0007669"/>
    <property type="project" value="InterPro"/>
</dbReference>
<feature type="domain" description="Kinesin motor" evidence="12">
    <location>
        <begin position="4"/>
        <end position="328"/>
    </location>
</feature>
<dbReference type="PROSITE" id="PS50067">
    <property type="entry name" value="KINESIN_MOTOR_2"/>
    <property type="match status" value="1"/>
</dbReference>
<dbReference type="PROSITE" id="PS00411">
    <property type="entry name" value="KINESIN_MOTOR_1"/>
    <property type="match status" value="1"/>
</dbReference>
<dbReference type="InterPro" id="IPR019821">
    <property type="entry name" value="Kinesin_motor_CS"/>
</dbReference>
<protein>
    <recommendedName>
        <fullName evidence="12">Kinesin motor domain-containing protein</fullName>
    </recommendedName>
</protein>
<dbReference type="GO" id="GO:0007018">
    <property type="term" value="P:microtubule-based movement"/>
    <property type="evidence" value="ECO:0007669"/>
    <property type="project" value="InterPro"/>
</dbReference>
<feature type="compositionally biased region" description="Polar residues" evidence="11">
    <location>
        <begin position="989"/>
        <end position="1010"/>
    </location>
</feature>
<sequence length="1010" mass="110809">MSNNIKVICRFRPQNSLENKSGGVPVIEIDDNGETVKVGGKEFSGSFTFDRVFGMATSQQELYEYSIRSTVEDVFNGYNGTVFAYGQTGSGKTFTMMGADIDNPALKGIIPRIVENIFAAIVDSPPTIEYTVKVSYMEIYMEKIRDLLNPQNDNLPIHEEKNRGIYVKGLCEVYVSSVDEVYEVMKQGGNSRMVAYTHMNAESSRSHSIFVITITQKNLNDGKVKAGRLYLVDLAGSEKVGKTGASGQTLEEAKKINSSLSALGMVINALTDGKSAYIPYRDSKLTRILQESLGGNSRTTLIINCSPSSFNDAETVSTLRFGMRAKTIKNKAKVNQDLSPAELKKLLKGSQTREITFKAYIGLLEGEVKVWRTGGTVSPEQYATLERVKGGGALEMGPPAAAPVTPSRASQPTSSPTSPSMGARSSRAGTPVGLDSILSEALRPMTPAVALADDEREEFLKRENELTDQLAEKETELSQLAKDVEQMTEEVSYLKEESTALSIENKQVSHDLHHLRIQLDRANHANKEAQITLEGYKLSNGELTKDLADAKCRIDELAAATQSALAANGGTPSADSATASKQKLKEERMAQMMAEIDPAGMLTQDDSPLRNALAALSVDDASNGRETLLALNRTLVERSAELERQLAAAETLQRENKALSQRYAELETKHATLEHEFEDLLDRTIAEEEENADIDIAETIQELKHRLEAQYSSKGDTLQTELDSLRAEHEAQTAENIELRSSLAELKQVIAELKLQAEELKARPSEPLTPDAAGLAQRERDMEILKKSMMNKLREFEVMRKAMMRDLQLRCEKIIELEVALDETRDENHALRRKNVHSVQQQKTAILEKNIAQLVSIQKELVDQNTHLKKENAMAERKLAARNERIESLEAHILDTEERHIGERQRLESQIKQLKEKLGQKLAAKPNGASNPSSGMINILNFGRIAKPLRGGGGAPTSGMVGAGSSVSGGSLAADGSGVPNGAGVSPLASISENGTPTPQKRTSWLNWNR</sequence>
<keyword evidence="3" id="KW-0493">Microtubule</keyword>
<dbReference type="InterPro" id="IPR027640">
    <property type="entry name" value="Kinesin-like_fam"/>
</dbReference>
<dbReference type="InterPro" id="IPR027417">
    <property type="entry name" value="P-loop_NTPase"/>
</dbReference>
<accession>A0A9W7ZYW9</accession>
<dbReference type="PRINTS" id="PR00380">
    <property type="entry name" value="KINESINHEAVY"/>
</dbReference>
<feature type="coiled-coil region" evidence="10">
    <location>
        <begin position="456"/>
        <end position="560"/>
    </location>
</feature>
<evidence type="ECO:0000256" key="3">
    <source>
        <dbReference type="ARBA" id="ARBA00022701"/>
    </source>
</evidence>
<feature type="region of interest" description="Disordered" evidence="11">
    <location>
        <begin position="968"/>
        <end position="1010"/>
    </location>
</feature>
<feature type="region of interest" description="Disordered" evidence="11">
    <location>
        <begin position="391"/>
        <end position="431"/>
    </location>
</feature>
<evidence type="ECO:0000256" key="7">
    <source>
        <dbReference type="ARBA" id="ARBA00023175"/>
    </source>
</evidence>
<evidence type="ECO:0000313" key="14">
    <source>
        <dbReference type="Proteomes" id="UP001150569"/>
    </source>
</evidence>
<dbReference type="EMBL" id="JANBPT010000599">
    <property type="protein sequence ID" value="KAJ1916072.1"/>
    <property type="molecule type" value="Genomic_DNA"/>
</dbReference>
<feature type="compositionally biased region" description="Low complexity" evidence="11">
    <location>
        <begin position="968"/>
        <end position="978"/>
    </location>
</feature>
<dbReference type="GO" id="GO:0005874">
    <property type="term" value="C:microtubule"/>
    <property type="evidence" value="ECO:0007669"/>
    <property type="project" value="UniProtKB-KW"/>
</dbReference>
<dbReference type="Proteomes" id="UP001150569">
    <property type="component" value="Unassembled WGS sequence"/>
</dbReference>
<dbReference type="AlphaFoldDB" id="A0A9W7ZYW9"/>
<dbReference type="SUPFAM" id="SSF52540">
    <property type="entry name" value="P-loop containing nucleoside triphosphate hydrolases"/>
    <property type="match status" value="1"/>
</dbReference>
<evidence type="ECO:0000256" key="11">
    <source>
        <dbReference type="SAM" id="MobiDB-lite"/>
    </source>
</evidence>
<dbReference type="Pfam" id="PF00225">
    <property type="entry name" value="Kinesin"/>
    <property type="match status" value="1"/>
</dbReference>
<reference evidence="13" key="1">
    <citation type="submission" date="2022-07" db="EMBL/GenBank/DDBJ databases">
        <title>Phylogenomic reconstructions and comparative analyses of Kickxellomycotina fungi.</title>
        <authorList>
            <person name="Reynolds N.K."/>
            <person name="Stajich J.E."/>
            <person name="Barry K."/>
            <person name="Grigoriev I.V."/>
            <person name="Crous P."/>
            <person name="Smith M.E."/>
        </authorList>
    </citation>
    <scope>NUCLEOTIDE SEQUENCE</scope>
    <source>
        <strain evidence="13">RSA 861</strain>
    </source>
</reference>
<evidence type="ECO:0000256" key="1">
    <source>
        <dbReference type="ARBA" id="ARBA00004245"/>
    </source>
</evidence>
<evidence type="ECO:0000256" key="9">
    <source>
        <dbReference type="PROSITE-ProRule" id="PRU00283"/>
    </source>
</evidence>
<keyword evidence="7 9" id="KW-0505">Motor protein</keyword>
<dbReference type="PANTHER" id="PTHR47968">
    <property type="entry name" value="CENTROMERE PROTEIN E"/>
    <property type="match status" value="1"/>
</dbReference>
<evidence type="ECO:0000259" key="12">
    <source>
        <dbReference type="PROSITE" id="PS50067"/>
    </source>
</evidence>
<feature type="binding site" evidence="9">
    <location>
        <begin position="86"/>
        <end position="93"/>
    </location>
    <ligand>
        <name>ATP</name>
        <dbReference type="ChEBI" id="CHEBI:30616"/>
    </ligand>
</feature>
<keyword evidence="6 10" id="KW-0175">Coiled coil</keyword>
<evidence type="ECO:0000256" key="4">
    <source>
        <dbReference type="ARBA" id="ARBA00022741"/>
    </source>
</evidence>
<dbReference type="GO" id="GO:0005524">
    <property type="term" value="F:ATP binding"/>
    <property type="evidence" value="ECO:0007669"/>
    <property type="project" value="UniProtKB-UniRule"/>
</dbReference>
<comment type="caution">
    <text evidence="13">The sequence shown here is derived from an EMBL/GenBank/DDBJ whole genome shotgun (WGS) entry which is preliminary data.</text>
</comment>
<keyword evidence="5 9" id="KW-0067">ATP-binding</keyword>
<keyword evidence="14" id="KW-1185">Reference proteome</keyword>
<evidence type="ECO:0000313" key="13">
    <source>
        <dbReference type="EMBL" id="KAJ1916072.1"/>
    </source>
</evidence>
<dbReference type="Gene3D" id="3.40.850.10">
    <property type="entry name" value="Kinesin motor domain"/>
    <property type="match status" value="1"/>
</dbReference>
<dbReference type="OrthoDB" id="3176171at2759"/>
<dbReference type="CDD" id="cd23649">
    <property type="entry name" value="Khc_CBD_cc"/>
    <property type="match status" value="1"/>
</dbReference>
<feature type="compositionally biased region" description="Low complexity" evidence="11">
    <location>
        <begin position="405"/>
        <end position="420"/>
    </location>
</feature>
<dbReference type="InterPro" id="IPR001752">
    <property type="entry name" value="Kinesin_motor_dom"/>
</dbReference>
<dbReference type="InterPro" id="IPR059182">
    <property type="entry name" value="Khc_C"/>
</dbReference>
<evidence type="ECO:0000256" key="10">
    <source>
        <dbReference type="SAM" id="Coils"/>
    </source>
</evidence>
<dbReference type="CDD" id="cd01369">
    <property type="entry name" value="KISc_KHC_KIF5"/>
    <property type="match status" value="1"/>
</dbReference>
<keyword evidence="2" id="KW-0963">Cytoplasm</keyword>
<dbReference type="GO" id="GO:0008017">
    <property type="term" value="F:microtubule binding"/>
    <property type="evidence" value="ECO:0007669"/>
    <property type="project" value="InterPro"/>
</dbReference>
<feature type="coiled-coil region" evidence="10">
    <location>
        <begin position="715"/>
        <end position="763"/>
    </location>
</feature>
<name>A0A9W7ZYW9_9FUNG</name>